<gene>
    <name evidence="2" type="ORF">QRX50_45760</name>
</gene>
<evidence type="ECO:0000313" key="3">
    <source>
        <dbReference type="Proteomes" id="UP001236014"/>
    </source>
</evidence>
<keyword evidence="3" id="KW-1185">Reference proteome</keyword>
<dbReference type="GO" id="GO:0016747">
    <property type="term" value="F:acyltransferase activity, transferring groups other than amino-acyl groups"/>
    <property type="evidence" value="ECO:0007669"/>
    <property type="project" value="InterPro"/>
</dbReference>
<dbReference type="KEGG" id="acab:QRX50_45760"/>
<sequence>MTLDLAVANAAAFWTIVAESRGHAVTTRPGFVCVHGGERSGMRIVLRTAAPSADDVAELTELAKNAPTVLVEDAYGCVDMSPLGLTSRQLPVMTRTGPGFGELSALRADTPDLLATVENVVVHGFPLGRHQPYVRGEVFPPVLLERDGVTTWLVTRDDEPAGACLVIDDGAAVGLYWVTTVPAHRSRGVGRALMLTALSEVDGRTVTLTAAKPGKPLYDSLGFTTVGSATWWS</sequence>
<dbReference type="SUPFAM" id="SSF55729">
    <property type="entry name" value="Acyl-CoA N-acyltransferases (Nat)"/>
    <property type="match status" value="1"/>
</dbReference>
<dbReference type="InterPro" id="IPR000182">
    <property type="entry name" value="GNAT_dom"/>
</dbReference>
<dbReference type="Proteomes" id="UP001236014">
    <property type="component" value="Chromosome"/>
</dbReference>
<dbReference type="InterPro" id="IPR016181">
    <property type="entry name" value="Acyl_CoA_acyltransferase"/>
</dbReference>
<proteinExistence type="predicted"/>
<dbReference type="EC" id="2.3.1.-" evidence="2"/>
<dbReference type="EMBL" id="CP127294">
    <property type="protein sequence ID" value="WIX78579.1"/>
    <property type="molecule type" value="Genomic_DNA"/>
</dbReference>
<evidence type="ECO:0000259" key="1">
    <source>
        <dbReference type="PROSITE" id="PS51186"/>
    </source>
</evidence>
<dbReference type="Pfam" id="PF13508">
    <property type="entry name" value="Acetyltransf_7"/>
    <property type="match status" value="1"/>
</dbReference>
<feature type="domain" description="N-acetyltransferase" evidence="1">
    <location>
        <begin position="104"/>
        <end position="233"/>
    </location>
</feature>
<protein>
    <submittedName>
        <fullName evidence="2">GNAT family N-acetyltransferase</fullName>
        <ecNumber evidence="2">2.3.1.-</ecNumber>
    </submittedName>
</protein>
<organism evidence="2 3">
    <name type="scientific">Amycolatopsis carbonis</name>
    <dbReference type="NCBI Taxonomy" id="715471"/>
    <lineage>
        <taxon>Bacteria</taxon>
        <taxon>Bacillati</taxon>
        <taxon>Actinomycetota</taxon>
        <taxon>Actinomycetes</taxon>
        <taxon>Pseudonocardiales</taxon>
        <taxon>Pseudonocardiaceae</taxon>
        <taxon>Amycolatopsis</taxon>
    </lineage>
</organism>
<dbReference type="RefSeq" id="WP_285969292.1">
    <property type="nucleotide sequence ID" value="NZ_CP127294.1"/>
</dbReference>
<keyword evidence="2" id="KW-0012">Acyltransferase</keyword>
<accession>A0A9Y2MX19</accession>
<name>A0A9Y2MX19_9PSEU</name>
<reference evidence="2 3" key="1">
    <citation type="submission" date="2023-06" db="EMBL/GenBank/DDBJ databases">
        <authorList>
            <person name="Oyuntsetseg B."/>
            <person name="Kim S.B."/>
        </authorList>
    </citation>
    <scope>NUCLEOTIDE SEQUENCE [LARGE SCALE GENOMIC DNA]</scope>
    <source>
        <strain evidence="2 3">2-15</strain>
    </source>
</reference>
<keyword evidence="2" id="KW-0808">Transferase</keyword>
<dbReference type="AlphaFoldDB" id="A0A9Y2MX19"/>
<dbReference type="PROSITE" id="PS51186">
    <property type="entry name" value="GNAT"/>
    <property type="match status" value="1"/>
</dbReference>
<evidence type="ECO:0000313" key="2">
    <source>
        <dbReference type="EMBL" id="WIX78579.1"/>
    </source>
</evidence>
<dbReference type="Gene3D" id="3.40.630.30">
    <property type="match status" value="1"/>
</dbReference>
<dbReference type="CDD" id="cd04301">
    <property type="entry name" value="NAT_SF"/>
    <property type="match status" value="1"/>
</dbReference>